<sequence length="221" mass="24626">MKTTFYSFILFGFALSITSCSSVKVLDSWQGANLSSVEEKNILVVARTDNKMARIAFEEAMANDLRKAGMNATESYLKFSNHNPNEKMEEGAMKALIEKEGFQGVVMSVVKDYNESQVTEKSGGYYAGGTTYYGGYPGYYGGFYGYYNNPYSYSTYGNYVPSTTTTRVSKSYILETLVYNLDEPEGKQLIGVVTSQIIDPSSVTETAKKYSKLVFNSFNKK</sequence>
<feature type="chain" id="PRO_5003606807" description="DUF4136 domain-containing protein" evidence="1">
    <location>
        <begin position="22"/>
        <end position="221"/>
    </location>
</feature>
<feature type="signal peptide" evidence="1">
    <location>
        <begin position="1"/>
        <end position="21"/>
    </location>
</feature>
<evidence type="ECO:0008006" key="3">
    <source>
        <dbReference type="Google" id="ProtNLM"/>
    </source>
</evidence>
<reference evidence="2" key="2">
    <citation type="submission" date="2012-02" db="EMBL/GenBank/DDBJ databases">
        <authorList>
            <person name="Genoscope - CEA"/>
        </authorList>
    </citation>
    <scope>NUCLEOTIDE SEQUENCE</scope>
</reference>
<protein>
    <recommendedName>
        <fullName evidence="3">DUF4136 domain-containing protein</fullName>
    </recommendedName>
</protein>
<name>H6RHV6_9BACT</name>
<dbReference type="PROSITE" id="PS51257">
    <property type="entry name" value="PROKAR_LIPOPROTEIN"/>
    <property type="match status" value="1"/>
</dbReference>
<accession>H6RHV6</accession>
<gene>
    <name evidence="2" type="ORF">VIS_S3DIC30018</name>
</gene>
<dbReference type="AlphaFoldDB" id="H6RHV6"/>
<evidence type="ECO:0000313" key="2">
    <source>
        <dbReference type="EMBL" id="CCG00617.1"/>
    </source>
</evidence>
<proteinExistence type="predicted"/>
<evidence type="ECO:0000256" key="1">
    <source>
        <dbReference type="SAM" id="SignalP"/>
    </source>
</evidence>
<organism evidence="2">
    <name type="scientific">uncultured Flavobacteriia bacterium</name>
    <dbReference type="NCBI Taxonomy" id="212695"/>
    <lineage>
        <taxon>Bacteria</taxon>
        <taxon>Pseudomonadati</taxon>
        <taxon>Bacteroidota</taxon>
        <taxon>Flavobacteriia</taxon>
        <taxon>environmental samples</taxon>
    </lineage>
</organism>
<reference evidence="2" key="1">
    <citation type="journal article" date="2012" name="Environ. Microbiol.">
        <title>Genomic content of uncultured Bacteroidetes from contrasting oceanic provinces in the North Atlantic Ocean.</title>
        <authorList>
            <person name="Gomez-Pereira P.R."/>
            <person name="Schuler M."/>
            <person name="Fuchs B.M."/>
            <person name="Bennke C."/>
            <person name="Teeling H."/>
            <person name="Waldmann J."/>
            <person name="Richter M."/>
            <person name="Barbe V."/>
            <person name="Bataille E."/>
            <person name="Glockner F.O."/>
            <person name="Amann R."/>
        </authorList>
    </citation>
    <scope>NUCLEOTIDE SEQUENCE</scope>
</reference>
<keyword evidence="1" id="KW-0732">Signal</keyword>
<dbReference type="EMBL" id="FO117613">
    <property type="protein sequence ID" value="CCG00617.1"/>
    <property type="molecule type" value="Genomic_DNA"/>
</dbReference>